<dbReference type="EMBL" id="CP006577">
    <property type="protein sequence ID" value="AIG97622.1"/>
    <property type="molecule type" value="Genomic_DNA"/>
</dbReference>
<reference evidence="1 2" key="1">
    <citation type="submission" date="2013-07" db="EMBL/GenBank/DDBJ databases">
        <title>Genome of Archaeoglobus fulgidus.</title>
        <authorList>
            <person name="Fiebig A."/>
            <person name="Birkeland N.-K."/>
        </authorList>
    </citation>
    <scope>NUCLEOTIDE SEQUENCE [LARGE SCALE GENOMIC DNA]</scope>
    <source>
        <strain evidence="1 2">DSM 8774</strain>
    </source>
</reference>
<dbReference type="HOGENOM" id="CLU_1118194_0_0_2"/>
<accession>A0A075WDA2</accession>
<evidence type="ECO:0000313" key="2">
    <source>
        <dbReference type="Proteomes" id="UP000028501"/>
    </source>
</evidence>
<dbReference type="InterPro" id="IPR005270">
    <property type="entry name" value="tRNA_dU_NifR3-rel"/>
</dbReference>
<gene>
    <name evidence="1" type="ORF">AFULGI_00008270</name>
</gene>
<evidence type="ECO:0000313" key="1">
    <source>
        <dbReference type="EMBL" id="AIG97622.1"/>
    </source>
</evidence>
<dbReference type="KEGG" id="afg:AFULGI_00008270"/>
<dbReference type="AlphaFoldDB" id="A0A075WDA2"/>
<dbReference type="InterPro" id="IPR037347">
    <property type="entry name" value="MJ0144_FMN"/>
</dbReference>
<dbReference type="Proteomes" id="UP000028501">
    <property type="component" value="Chromosome"/>
</dbReference>
<dbReference type="Gene3D" id="3.20.20.70">
    <property type="entry name" value="Aldolase class I"/>
    <property type="match status" value="1"/>
</dbReference>
<organism evidence="1 2">
    <name type="scientific">Archaeoglobus fulgidus DSM 8774</name>
    <dbReference type="NCBI Taxonomy" id="1344584"/>
    <lineage>
        <taxon>Archaea</taxon>
        <taxon>Methanobacteriati</taxon>
        <taxon>Methanobacteriota</taxon>
        <taxon>Archaeoglobi</taxon>
        <taxon>Archaeoglobales</taxon>
        <taxon>Archaeoglobaceae</taxon>
        <taxon>Archaeoglobus</taxon>
    </lineage>
</organism>
<dbReference type="RefSeq" id="WP_010878249.1">
    <property type="nucleotide sequence ID" value="NZ_CP006577.1"/>
</dbReference>
<dbReference type="NCBIfam" id="TIGR00736">
    <property type="entry name" value="nifR3_rel_arch"/>
    <property type="match status" value="1"/>
</dbReference>
<dbReference type="SUPFAM" id="SSF51395">
    <property type="entry name" value="FMN-linked oxidoreductases"/>
    <property type="match status" value="1"/>
</dbReference>
<protein>
    <submittedName>
        <fullName evidence="1">TIM-barrel protein, putative</fullName>
    </submittedName>
</protein>
<proteinExistence type="predicted"/>
<dbReference type="GeneID" id="24794344"/>
<name>A0A075WDA2_ARCFL</name>
<dbReference type="CDD" id="cd02911">
    <property type="entry name" value="arch_FMN"/>
    <property type="match status" value="1"/>
</dbReference>
<sequence>MIFENRLALSAMAGVNNAEFCRKQKASLVILGGFNADRRALEAAEKAVKRGRKEFLFGIDGIEGEIKKLGRRKFAVNVRSSSLEGYLNVAELVAEFEGIIEINAHCRQPEFVEIGCGEWLLFNHERLVEIVSKTSRIAPTFVKIRGGHKLDYEKIARKLFDAGCLAIHVDAMIPGGGCDFSLIERISRIGNVIGNNSFVDIESGERIIMAGAKMASAARAVLRDENFFEKMLRSPLLSQPVELSCGRFR</sequence>
<dbReference type="InterPro" id="IPR013785">
    <property type="entry name" value="Aldolase_TIM"/>
</dbReference>